<evidence type="ECO:0000313" key="6">
    <source>
        <dbReference type="Proteomes" id="UP001374579"/>
    </source>
</evidence>
<dbReference type="Proteomes" id="UP001374579">
    <property type="component" value="Unassembled WGS sequence"/>
</dbReference>
<feature type="domain" description="CCHC-type" evidence="3">
    <location>
        <begin position="1105"/>
        <end position="1120"/>
    </location>
</feature>
<evidence type="ECO:0000313" key="5">
    <source>
        <dbReference type="EMBL" id="KAK7114003.1"/>
    </source>
</evidence>
<accession>A0AAN9GMD9</accession>
<feature type="compositionally biased region" description="Low complexity" evidence="2">
    <location>
        <begin position="414"/>
        <end position="430"/>
    </location>
</feature>
<keyword evidence="1" id="KW-0862">Zinc</keyword>
<evidence type="ECO:0000256" key="1">
    <source>
        <dbReference type="PROSITE-ProRule" id="PRU00047"/>
    </source>
</evidence>
<dbReference type="PROSITE" id="PS50158">
    <property type="entry name" value="ZF_CCHC"/>
    <property type="match status" value="1"/>
</dbReference>
<keyword evidence="1" id="KW-0863">Zinc-finger</keyword>
<dbReference type="InterPro" id="IPR036871">
    <property type="entry name" value="PX_dom_sf"/>
</dbReference>
<evidence type="ECO:0000259" key="3">
    <source>
        <dbReference type="PROSITE" id="PS50158"/>
    </source>
</evidence>
<feature type="compositionally biased region" description="Polar residues" evidence="2">
    <location>
        <begin position="440"/>
        <end position="457"/>
    </location>
</feature>
<dbReference type="EMBL" id="JBAMIC010000001">
    <property type="protein sequence ID" value="KAK7114003.1"/>
    <property type="molecule type" value="Genomic_DNA"/>
</dbReference>
<dbReference type="PANTHER" id="PTHR16195">
    <property type="entry name" value="ZINC FINGER CCHC DOMAIN CONTAINING PROTEIN"/>
    <property type="match status" value="1"/>
</dbReference>
<protein>
    <recommendedName>
        <fullName evidence="7">CCHC-type domain-containing protein</fullName>
    </recommendedName>
</protein>
<dbReference type="Pfam" id="PF26034">
    <property type="entry name" value="PHAT_SMAUG"/>
    <property type="match status" value="1"/>
</dbReference>
<evidence type="ECO:0000256" key="2">
    <source>
        <dbReference type="SAM" id="MobiDB-lite"/>
    </source>
</evidence>
<dbReference type="AlphaFoldDB" id="A0AAN9GMD9"/>
<feature type="compositionally biased region" description="Polar residues" evidence="2">
    <location>
        <begin position="909"/>
        <end position="935"/>
    </location>
</feature>
<feature type="domain" description="PX" evidence="4">
    <location>
        <begin position="204"/>
        <end position="323"/>
    </location>
</feature>
<keyword evidence="1" id="KW-0479">Metal-binding</keyword>
<feature type="compositionally biased region" description="Polar residues" evidence="2">
    <location>
        <begin position="1056"/>
        <end position="1065"/>
    </location>
</feature>
<evidence type="ECO:0000259" key="4">
    <source>
        <dbReference type="PROSITE" id="PS50195"/>
    </source>
</evidence>
<feature type="region of interest" description="Disordered" evidence="2">
    <location>
        <begin position="558"/>
        <end position="675"/>
    </location>
</feature>
<proteinExistence type="predicted"/>
<name>A0AAN9GMD9_9CAEN</name>
<comment type="caution">
    <text evidence="5">The sequence shown here is derived from an EMBL/GenBank/DDBJ whole genome shotgun (WGS) entry which is preliminary data.</text>
</comment>
<gene>
    <name evidence="5" type="ORF">V1264_000138</name>
</gene>
<dbReference type="InterPro" id="IPR001878">
    <property type="entry name" value="Znf_CCHC"/>
</dbReference>
<dbReference type="PROSITE" id="PS50195">
    <property type="entry name" value="PX"/>
    <property type="match status" value="1"/>
</dbReference>
<feature type="region of interest" description="Disordered" evidence="2">
    <location>
        <begin position="414"/>
        <end position="457"/>
    </location>
</feature>
<dbReference type="PANTHER" id="PTHR16195:SF16">
    <property type="entry name" value="ZINC FINGER CCHC DOMAIN-CONTAINING PROTEIN 14"/>
    <property type="match status" value="1"/>
</dbReference>
<feature type="region of interest" description="Disordered" evidence="2">
    <location>
        <begin position="256"/>
        <end position="284"/>
    </location>
</feature>
<dbReference type="Pfam" id="PF25479">
    <property type="entry name" value="Vts1"/>
    <property type="match status" value="1"/>
</dbReference>
<dbReference type="GO" id="GO:0035091">
    <property type="term" value="F:phosphatidylinositol binding"/>
    <property type="evidence" value="ECO:0007669"/>
    <property type="project" value="InterPro"/>
</dbReference>
<dbReference type="SMART" id="SM00343">
    <property type="entry name" value="ZnF_C2HC"/>
    <property type="match status" value="1"/>
</dbReference>
<dbReference type="InterPro" id="IPR001683">
    <property type="entry name" value="PX_dom"/>
</dbReference>
<dbReference type="Gene3D" id="3.30.1520.10">
    <property type="entry name" value="Phox-like domain"/>
    <property type="match status" value="1"/>
</dbReference>
<dbReference type="GO" id="GO:0003676">
    <property type="term" value="F:nucleic acid binding"/>
    <property type="evidence" value="ECO:0007669"/>
    <property type="project" value="InterPro"/>
</dbReference>
<evidence type="ECO:0008006" key="7">
    <source>
        <dbReference type="Google" id="ProtNLM"/>
    </source>
</evidence>
<feature type="region of interest" description="Disordered" evidence="2">
    <location>
        <begin position="1122"/>
        <end position="1143"/>
    </location>
</feature>
<dbReference type="InterPro" id="IPR042344">
    <property type="entry name" value="ZCCHC14"/>
</dbReference>
<dbReference type="InterPro" id="IPR058599">
    <property type="entry name" value="PHAT_Smg/ZCCHC2-like"/>
</dbReference>
<dbReference type="GO" id="GO:0008270">
    <property type="term" value="F:zinc ion binding"/>
    <property type="evidence" value="ECO:0007669"/>
    <property type="project" value="UniProtKB-KW"/>
</dbReference>
<organism evidence="5 6">
    <name type="scientific">Littorina saxatilis</name>
    <dbReference type="NCBI Taxonomy" id="31220"/>
    <lineage>
        <taxon>Eukaryota</taxon>
        <taxon>Metazoa</taxon>
        <taxon>Spiralia</taxon>
        <taxon>Lophotrochozoa</taxon>
        <taxon>Mollusca</taxon>
        <taxon>Gastropoda</taxon>
        <taxon>Caenogastropoda</taxon>
        <taxon>Littorinimorpha</taxon>
        <taxon>Littorinoidea</taxon>
        <taxon>Littorinidae</taxon>
        <taxon>Littorina</taxon>
    </lineage>
</organism>
<keyword evidence="6" id="KW-1185">Reference proteome</keyword>
<feature type="compositionally biased region" description="Basic and acidic residues" evidence="2">
    <location>
        <begin position="274"/>
        <end position="284"/>
    </location>
</feature>
<dbReference type="Pfam" id="PF00787">
    <property type="entry name" value="PX"/>
    <property type="match status" value="1"/>
</dbReference>
<reference evidence="5 6" key="1">
    <citation type="submission" date="2024-02" db="EMBL/GenBank/DDBJ databases">
        <title>Chromosome-scale genome assembly of the rough periwinkle Littorina saxatilis.</title>
        <authorList>
            <person name="De Jode A."/>
            <person name="Faria R."/>
            <person name="Formenti G."/>
            <person name="Sims Y."/>
            <person name="Smith T.P."/>
            <person name="Tracey A."/>
            <person name="Wood J.M.D."/>
            <person name="Zagrodzka Z.B."/>
            <person name="Johannesson K."/>
            <person name="Butlin R.K."/>
            <person name="Leder E.H."/>
        </authorList>
    </citation>
    <scope>NUCLEOTIDE SEQUENCE [LARGE SCALE GENOMIC DNA]</scope>
    <source>
        <strain evidence="5">Snail1</strain>
        <tissue evidence="5">Muscle</tissue>
    </source>
</reference>
<feature type="region of interest" description="Disordered" evidence="2">
    <location>
        <begin position="894"/>
        <end position="935"/>
    </location>
</feature>
<dbReference type="SUPFAM" id="SSF64268">
    <property type="entry name" value="PX domain"/>
    <property type="match status" value="1"/>
</dbReference>
<dbReference type="SMART" id="SM00312">
    <property type="entry name" value="PX"/>
    <property type="match status" value="1"/>
</dbReference>
<sequence>MVCKEELCCWFKNLNPRKRIDYMCALLHMCLPLELRFVGTVLEDYGKKDYHYLRIAEGTANKQTEIAKYKNITSPKILRAKVFVTLSLMRSSSTTCAQIIYDIIESNLDTVFSFHPGDDSNVADEVLTVLTLATNHPAFMFEQRRRFHEHLCSLDNQRRDTFREKVDEDEVPLNLYSENHIPHYRNEEPPIPIHPPLCNRHSPITQPRKVFVQNIEVLPPKKAAEYRILATWSNGEITEVGKRFRDIQEFHRQMMDSYPDEKPPSGRIPSLPDRSPHPHSREEHIQEQIRALNTYFRSLTCVPSHILESDLVCQFFKGLVICQAQPQLPLIPHSMPYHQSMGSVPDEEETVGPVPQQVKPMAIRNSHLYYLTPHLNDASRIPRFMPPPLVFSVPQRFQTSHTCQPLLMQALPLQQQAMQQHQQQQQQQQQPSPVSPPRSELSSTTTSPAGSRSASPDLATSSVVQLLKLLGLDKYAGALGRLSFEELSRLSGEELSKLGLPQDAQHALRHKLDHINSEKQAPINGVMDSLAYPALSVTSPPSPSWIPMSSYYRPNLQPSPRSVHSMADTLPGGMSDLVSRGSPPVSPGPPHKMQPGLLGKAPAGDSSEGSEDLDRDKGDSLSEAGKVISHQQGKSAQVKVSPGSSGGGGGGSNSPCPPSVNPRMTPPDDGAAKATILPTMQPGMPQMMPYYQYHPTPLPAPGHAPPGLLGQYMDPKADMGLMGAVHNPAGNSNNSNFTTEAMPIVSTGMALRPVLLAQTGVGVGAGTVRAPFKAGQPQPAHTNMGVLQGKSLMPEPKPGSPGIPMPYVGLRPSEIQTPMGQGIVTSTAGPLYHMPYGRGQGGPIVASHLPPVHQTQPGVIPFPLVTRSVQTSLPGSGSVMTVSASHPVTMVTASHQTAATAPSIHRSPSHGSNGNGQRDSGNESISGNSSVMTDSSLRASPLQVGGVAVTVTQVAAAPSPPVSHHSGCQQCAQGAQYSPGQYQVMYPFPYIQGPNGLIQHPAMPGYYQPNQQLVSGMMTNGYTPEMYSYNHPAYPTMNPASHMYHMMQGNTQYHSQSQPTLHTAQGGNGGPTVPPQAPAAAGGGLIASGQQQASNMAVKQRNTGCYNCGSLAHKAADCQESSMENMSGKSVYQLDYKPHDESD</sequence>
<dbReference type="InterPro" id="IPR057327">
    <property type="entry name" value="Vts1_dom"/>
</dbReference>
<feature type="region of interest" description="Disordered" evidence="2">
    <location>
        <begin position="1056"/>
        <end position="1083"/>
    </location>
</feature>